<dbReference type="AlphaFoldDB" id="A0AAN7X703"/>
<dbReference type="Proteomes" id="UP001346869">
    <property type="component" value="Unassembled WGS sequence"/>
</dbReference>
<sequence length="81" mass="9444">MVTFGDHHLLQDLNSWTLICSLGVGKRRRCWRLFPRVKGGKHRKKIQKCTRLHLHTELRLLRETEALSPHRGALLRGSADH</sequence>
<evidence type="ECO:0000313" key="2">
    <source>
        <dbReference type="Proteomes" id="UP001346869"/>
    </source>
</evidence>
<protein>
    <submittedName>
        <fullName evidence="1">Uncharacterized protein</fullName>
    </submittedName>
</protein>
<accession>A0AAN7X703</accession>
<dbReference type="EMBL" id="JAUZQC010000017">
    <property type="protein sequence ID" value="KAK5856730.1"/>
    <property type="molecule type" value="Genomic_DNA"/>
</dbReference>
<keyword evidence="2" id="KW-1185">Reference proteome</keyword>
<name>A0AAN7X703_ELEMC</name>
<gene>
    <name evidence="1" type="ORF">PBY51_008306</name>
</gene>
<evidence type="ECO:0000313" key="1">
    <source>
        <dbReference type="EMBL" id="KAK5856730.1"/>
    </source>
</evidence>
<reference evidence="1 2" key="1">
    <citation type="journal article" date="2023" name="Genes (Basel)">
        <title>Chromosome-Level Genome Assembly and Circadian Gene Repertoire of the Patagonia Blennie Eleginops maclovinus-The Closest Ancestral Proxy of Antarctic Cryonotothenioids.</title>
        <authorList>
            <person name="Cheng C.C."/>
            <person name="Rivera-Colon A.G."/>
            <person name="Minhas B.F."/>
            <person name="Wilson L."/>
            <person name="Rayamajhi N."/>
            <person name="Vargas-Chacoff L."/>
            <person name="Catchen J.M."/>
        </authorList>
    </citation>
    <scope>NUCLEOTIDE SEQUENCE [LARGE SCALE GENOMIC DNA]</scope>
    <source>
        <strain evidence="1">JMC-PN-2008</strain>
    </source>
</reference>
<proteinExistence type="predicted"/>
<comment type="caution">
    <text evidence="1">The sequence shown here is derived from an EMBL/GenBank/DDBJ whole genome shotgun (WGS) entry which is preliminary data.</text>
</comment>
<organism evidence="1 2">
    <name type="scientific">Eleginops maclovinus</name>
    <name type="common">Patagonian blennie</name>
    <name type="synonym">Eleginus maclovinus</name>
    <dbReference type="NCBI Taxonomy" id="56733"/>
    <lineage>
        <taxon>Eukaryota</taxon>
        <taxon>Metazoa</taxon>
        <taxon>Chordata</taxon>
        <taxon>Craniata</taxon>
        <taxon>Vertebrata</taxon>
        <taxon>Euteleostomi</taxon>
        <taxon>Actinopterygii</taxon>
        <taxon>Neopterygii</taxon>
        <taxon>Teleostei</taxon>
        <taxon>Neoteleostei</taxon>
        <taxon>Acanthomorphata</taxon>
        <taxon>Eupercaria</taxon>
        <taxon>Perciformes</taxon>
        <taxon>Notothenioidei</taxon>
        <taxon>Eleginopidae</taxon>
        <taxon>Eleginops</taxon>
    </lineage>
</organism>
<reference evidence="1 2" key="2">
    <citation type="journal article" date="2023" name="Mol. Biol. Evol.">
        <title>Genomics of Secondarily Temperate Adaptation in the Only Non-Antarctic Icefish.</title>
        <authorList>
            <person name="Rivera-Colon A.G."/>
            <person name="Rayamajhi N."/>
            <person name="Minhas B.F."/>
            <person name="Madrigal G."/>
            <person name="Bilyk K.T."/>
            <person name="Yoon V."/>
            <person name="Hune M."/>
            <person name="Gregory S."/>
            <person name="Cheng C.H.C."/>
            <person name="Catchen J.M."/>
        </authorList>
    </citation>
    <scope>NUCLEOTIDE SEQUENCE [LARGE SCALE GENOMIC DNA]</scope>
    <source>
        <strain evidence="1">JMC-PN-2008</strain>
    </source>
</reference>